<evidence type="ECO:0000313" key="3">
    <source>
        <dbReference type="Proteomes" id="UP000031523"/>
    </source>
</evidence>
<dbReference type="KEGG" id="sals:SLNWT_5189"/>
<reference evidence="2 3" key="1">
    <citation type="submission" date="2015-01" db="EMBL/GenBank/DDBJ databases">
        <title>Enhanced salinomycin production by adjusting the supply of polyketide extender units in Streptomyce albus DSM 41398.</title>
        <authorList>
            <person name="Lu C."/>
        </authorList>
    </citation>
    <scope>NUCLEOTIDE SEQUENCE [LARGE SCALE GENOMIC DNA]</scope>
    <source>
        <strain evidence="3">ATCC 21838 / DSM 41398 / FERM P-419 / JCM 4703 / NBRC 107858</strain>
    </source>
</reference>
<organism evidence="2 3">
    <name type="scientific">Streptomyces albus (strain ATCC 21838 / DSM 41398 / FERM P-419 / JCM 4703 / NBRC 107858)</name>
    <dbReference type="NCBI Taxonomy" id="1081613"/>
    <lineage>
        <taxon>Bacteria</taxon>
        <taxon>Bacillati</taxon>
        <taxon>Actinomycetota</taxon>
        <taxon>Actinomycetes</taxon>
        <taxon>Kitasatosporales</taxon>
        <taxon>Streptomycetaceae</taxon>
        <taxon>Streptomyces</taxon>
    </lineage>
</organism>
<feature type="region of interest" description="Disordered" evidence="1">
    <location>
        <begin position="1"/>
        <end position="24"/>
    </location>
</feature>
<sequence>MRPGPAHPAGSAVTEPSPDKRPEELTRSLRTLLVSAAGPTHRAQSQESM</sequence>
<accession>A0A0B5F1T8</accession>
<evidence type="ECO:0000313" key="2">
    <source>
        <dbReference type="EMBL" id="AJE85565.1"/>
    </source>
</evidence>
<evidence type="ECO:0000256" key="1">
    <source>
        <dbReference type="SAM" id="MobiDB-lite"/>
    </source>
</evidence>
<dbReference type="EMBL" id="CP010519">
    <property type="protein sequence ID" value="AJE85565.1"/>
    <property type="molecule type" value="Genomic_DNA"/>
</dbReference>
<protein>
    <submittedName>
        <fullName evidence="2">Uncharacterized protein</fullName>
    </submittedName>
</protein>
<dbReference type="AlphaFoldDB" id="A0A0B5F1T8"/>
<name>A0A0B5F1T8_STRA4</name>
<keyword evidence="3" id="KW-1185">Reference proteome</keyword>
<gene>
    <name evidence="2" type="ORF">SLNWT_5189</name>
</gene>
<proteinExistence type="predicted"/>
<dbReference type="Proteomes" id="UP000031523">
    <property type="component" value="Chromosome"/>
</dbReference>